<evidence type="ECO:0000259" key="2">
    <source>
        <dbReference type="PROSITE" id="PS50835"/>
    </source>
</evidence>
<evidence type="ECO:0000313" key="3">
    <source>
        <dbReference type="EMBL" id="CAG7786437.1"/>
    </source>
</evidence>
<dbReference type="AlphaFoldDB" id="A0A8J2KJX0"/>
<name>A0A8J2KJX0_9HEXA</name>
<dbReference type="EMBL" id="CAJVCH010318083">
    <property type="protein sequence ID" value="CAG7786437.1"/>
    <property type="molecule type" value="Genomic_DNA"/>
</dbReference>
<reference evidence="3" key="1">
    <citation type="submission" date="2021-06" db="EMBL/GenBank/DDBJ databases">
        <authorList>
            <person name="Hodson N. C."/>
            <person name="Mongue J. A."/>
            <person name="Jaron S. K."/>
        </authorList>
    </citation>
    <scope>NUCLEOTIDE SEQUENCE</scope>
</reference>
<evidence type="ECO:0000256" key="1">
    <source>
        <dbReference type="ARBA" id="ARBA00023157"/>
    </source>
</evidence>
<protein>
    <recommendedName>
        <fullName evidence="2">Ig-like domain-containing protein</fullName>
    </recommendedName>
</protein>
<gene>
    <name evidence="3" type="ORF">AFUS01_LOCUS25006</name>
</gene>
<dbReference type="Pfam" id="PF08205">
    <property type="entry name" value="C2-set_2"/>
    <property type="match status" value="1"/>
</dbReference>
<organism evidence="3 4">
    <name type="scientific">Allacma fusca</name>
    <dbReference type="NCBI Taxonomy" id="39272"/>
    <lineage>
        <taxon>Eukaryota</taxon>
        <taxon>Metazoa</taxon>
        <taxon>Ecdysozoa</taxon>
        <taxon>Arthropoda</taxon>
        <taxon>Hexapoda</taxon>
        <taxon>Collembola</taxon>
        <taxon>Symphypleona</taxon>
        <taxon>Sminthuridae</taxon>
        <taxon>Allacma</taxon>
    </lineage>
</organism>
<dbReference type="PROSITE" id="PS50835">
    <property type="entry name" value="IG_LIKE"/>
    <property type="match status" value="1"/>
</dbReference>
<feature type="non-terminal residue" evidence="3">
    <location>
        <position position="1"/>
    </location>
</feature>
<comment type="caution">
    <text evidence="3">The sequence shown here is derived from an EMBL/GenBank/DDBJ whole genome shotgun (WGS) entry which is preliminary data.</text>
</comment>
<dbReference type="Proteomes" id="UP000708208">
    <property type="component" value="Unassembled WGS sequence"/>
</dbReference>
<feature type="domain" description="Ig-like" evidence="2">
    <location>
        <begin position="6"/>
        <end position="45"/>
    </location>
</feature>
<dbReference type="InterPro" id="IPR007110">
    <property type="entry name" value="Ig-like_dom"/>
</dbReference>
<keyword evidence="4" id="KW-1185">Reference proteome</keyword>
<keyword evidence="1" id="KW-1015">Disulfide bond</keyword>
<accession>A0A8J2KJX0</accession>
<evidence type="ECO:0000313" key="4">
    <source>
        <dbReference type="Proteomes" id="UP000708208"/>
    </source>
</evidence>
<feature type="non-terminal residue" evidence="3">
    <location>
        <position position="45"/>
    </location>
</feature>
<proteinExistence type="predicted"/>
<sequence>LPTEGPQITGNIKDEYEVGEMLDLNCISSKSSPPAKISWYINDSP</sequence>
<dbReference type="InterPro" id="IPR013162">
    <property type="entry name" value="CD80_C2-set"/>
</dbReference>